<reference evidence="10" key="1">
    <citation type="journal article" date="2023" name="J. Vet. Diagn. Invest.">
        <title>Oxytetracycline-resistant Paenibacillus larvae identified in commercial beekeeping operations in Saskatchewan using pooled honey sampling.</title>
        <authorList>
            <person name="Obshta O."/>
            <person name="Zabrodski M.W."/>
            <person name="Soomro T."/>
            <person name="Wilson G."/>
            <person name="Masood F."/>
            <person name="Thebeau J."/>
            <person name="Silva M.C.B."/>
            <person name="Biganski S."/>
            <person name="Kozii I.V."/>
            <person name="Koziy R.V."/>
            <person name="Raza M.F."/>
            <person name="Jose M.S."/>
            <person name="Simko E."/>
            <person name="Wood S.C."/>
        </authorList>
    </citation>
    <scope>NUCLEOTIDE SEQUENCE</scope>
    <source>
        <strain evidence="10">PL001</strain>
    </source>
</reference>
<evidence type="ECO:0000256" key="2">
    <source>
        <dbReference type="ARBA" id="ARBA00008814"/>
    </source>
</evidence>
<feature type="domain" description="Fe/B12 periplasmic-binding" evidence="9">
    <location>
        <begin position="291"/>
        <end position="554"/>
    </location>
</feature>
<sequence length="556" mass="64595">MIIIIINLLHREKGDAILHHTPLEALHVHVALDDLWLKLRHVELRRDGRMEQQLIESHVLIIARNGEGRLNIGLHEYRLRQDAVHIALPGQTIGVSSEETGGLDLYVIRFDVCRDSGLAGKGDTFPLKGEFPIYSETQMAILCESLYFCCSSEQTLERFRAQSAFQELLYWIMKNFRLQPDSDSRTALDRTRSYMDNHYNENLTIEQLAHMAEVSPKYFVDLFKKTYGKSAMDYVTEVRVNSAKKLMVRSDARLRDIAHQVGYNDEFYFSRKFKKEVGMSPSAYMKNRRRKIAAYSAPILGQLLALNIIPFAAPLHPKWSAYYYKMYRTDIPVHLSAYRFNQDWESNIEALMSASPDLIICSRDNLHPDEKEKLEQIAPVFFISWKEKDWREQLRITATFLGVSQEADSWLQCYDQKVKCAREHLSRELGGERLLVMSIYKQNCYLCPVRGMKEVLHGDLQLNIVRSGSDTYSQIITADQLTEFDADRILVNVCQEPESLGYWQLLQTSPLWQDLKAVRRNHVYPISSDPWREYSAYACERMVDDLLRLVYGDHPN</sequence>
<keyword evidence="3" id="KW-0813">Transport</keyword>
<dbReference type="InterPro" id="IPR002491">
    <property type="entry name" value="ABC_transptr_periplasmic_BD"/>
</dbReference>
<feature type="domain" description="HTH araC/xylS-type" evidence="8">
    <location>
        <begin position="189"/>
        <end position="287"/>
    </location>
</feature>
<dbReference type="PROSITE" id="PS00041">
    <property type="entry name" value="HTH_ARAC_FAMILY_1"/>
    <property type="match status" value="1"/>
</dbReference>
<gene>
    <name evidence="10" type="ORF">P7H09_14470</name>
</gene>
<evidence type="ECO:0000256" key="5">
    <source>
        <dbReference type="ARBA" id="ARBA00023015"/>
    </source>
</evidence>
<dbReference type="SUPFAM" id="SSF46689">
    <property type="entry name" value="Homeodomain-like"/>
    <property type="match status" value="2"/>
</dbReference>
<evidence type="ECO:0000259" key="9">
    <source>
        <dbReference type="PROSITE" id="PS50983"/>
    </source>
</evidence>
<evidence type="ECO:0000313" key="10">
    <source>
        <dbReference type="EMBL" id="MDT2252425.1"/>
    </source>
</evidence>
<dbReference type="Pfam" id="PF12833">
    <property type="entry name" value="HTH_18"/>
    <property type="match status" value="1"/>
</dbReference>
<name>A0AAP5JV09_9BACL</name>
<dbReference type="GO" id="GO:1901678">
    <property type="term" value="P:iron coordination entity transport"/>
    <property type="evidence" value="ECO:0007669"/>
    <property type="project" value="UniProtKB-ARBA"/>
</dbReference>
<evidence type="ECO:0000256" key="1">
    <source>
        <dbReference type="ARBA" id="ARBA00004196"/>
    </source>
</evidence>
<protein>
    <submittedName>
        <fullName evidence="10">AraC family transcriptional regulator</fullName>
    </submittedName>
</protein>
<dbReference type="GO" id="GO:0003700">
    <property type="term" value="F:DNA-binding transcription factor activity"/>
    <property type="evidence" value="ECO:0007669"/>
    <property type="project" value="InterPro"/>
</dbReference>
<dbReference type="InterPro" id="IPR051313">
    <property type="entry name" value="Bact_iron-sidero_bind"/>
</dbReference>
<dbReference type="PROSITE" id="PS50983">
    <property type="entry name" value="FE_B12_PBP"/>
    <property type="match status" value="1"/>
</dbReference>
<dbReference type="PROSITE" id="PS01124">
    <property type="entry name" value="HTH_ARAC_FAMILY_2"/>
    <property type="match status" value="1"/>
</dbReference>
<comment type="similarity">
    <text evidence="2">Belongs to the bacterial solute-binding protein 8 family.</text>
</comment>
<proteinExistence type="inferred from homology"/>
<keyword evidence="4" id="KW-0732">Signal</keyword>
<organism evidence="10 11">
    <name type="scientific">Paenibacillus larvae</name>
    <dbReference type="NCBI Taxonomy" id="1464"/>
    <lineage>
        <taxon>Bacteria</taxon>
        <taxon>Bacillati</taxon>
        <taxon>Bacillota</taxon>
        <taxon>Bacilli</taxon>
        <taxon>Bacillales</taxon>
        <taxon>Paenibacillaceae</taxon>
        <taxon>Paenibacillus</taxon>
    </lineage>
</organism>
<keyword evidence="5" id="KW-0805">Transcription regulation</keyword>
<dbReference type="PRINTS" id="PR00032">
    <property type="entry name" value="HTHARAC"/>
</dbReference>
<comment type="caution">
    <text evidence="10">The sequence shown here is derived from an EMBL/GenBank/DDBJ whole genome shotgun (WGS) entry which is preliminary data.</text>
</comment>
<dbReference type="SUPFAM" id="SSF53807">
    <property type="entry name" value="Helical backbone' metal receptor"/>
    <property type="match status" value="1"/>
</dbReference>
<reference evidence="10" key="2">
    <citation type="submission" date="2023-03" db="EMBL/GenBank/DDBJ databases">
        <authorList>
            <person name="Obshta O."/>
            <person name="Zabrodski M.W."/>
            <person name="Soomro T."/>
            <person name="Wilson G."/>
            <person name="Masood F."/>
            <person name="Thebeau J."/>
            <person name="Bezerra Da Silva M.C."/>
            <person name="Raza F."/>
            <person name="Biganski S."/>
            <person name="Jose M."/>
            <person name="Camilli M."/>
            <person name="Kozii I.V."/>
            <person name="Kozii R.V."/>
            <person name="Simko E."/>
            <person name="Wood S.C."/>
        </authorList>
    </citation>
    <scope>NUCLEOTIDE SEQUENCE</scope>
    <source>
        <strain evidence="10">PL001</strain>
    </source>
</reference>
<dbReference type="PANTHER" id="PTHR30532">
    <property type="entry name" value="IRON III DICITRATE-BINDING PERIPLASMIC PROTEIN"/>
    <property type="match status" value="1"/>
</dbReference>
<evidence type="ECO:0000259" key="8">
    <source>
        <dbReference type="PROSITE" id="PS01124"/>
    </source>
</evidence>
<dbReference type="PANTHER" id="PTHR30532:SF24">
    <property type="entry name" value="FERRIC ENTEROBACTIN-BINDING PERIPLASMIC PROTEIN FEPB"/>
    <property type="match status" value="1"/>
</dbReference>
<dbReference type="SMART" id="SM00342">
    <property type="entry name" value="HTH_ARAC"/>
    <property type="match status" value="1"/>
</dbReference>
<dbReference type="GO" id="GO:0030288">
    <property type="term" value="C:outer membrane-bounded periplasmic space"/>
    <property type="evidence" value="ECO:0007669"/>
    <property type="project" value="TreeGrafter"/>
</dbReference>
<keyword evidence="6" id="KW-0238">DNA-binding</keyword>
<evidence type="ECO:0000256" key="3">
    <source>
        <dbReference type="ARBA" id="ARBA00022448"/>
    </source>
</evidence>
<dbReference type="Pfam" id="PF01497">
    <property type="entry name" value="Peripla_BP_2"/>
    <property type="match status" value="1"/>
</dbReference>
<dbReference type="GO" id="GO:0043565">
    <property type="term" value="F:sequence-specific DNA binding"/>
    <property type="evidence" value="ECO:0007669"/>
    <property type="project" value="InterPro"/>
</dbReference>
<dbReference type="Gene3D" id="3.40.50.1980">
    <property type="entry name" value="Nitrogenase molybdenum iron protein domain"/>
    <property type="match status" value="2"/>
</dbReference>
<dbReference type="RefSeq" id="WP_051428046.1">
    <property type="nucleotide sequence ID" value="NZ_JAMDNE010000123.1"/>
</dbReference>
<evidence type="ECO:0000313" key="11">
    <source>
        <dbReference type="Proteomes" id="UP001259239"/>
    </source>
</evidence>
<dbReference type="InterPro" id="IPR020449">
    <property type="entry name" value="Tscrpt_reg_AraC-type_HTH"/>
</dbReference>
<dbReference type="InterPro" id="IPR018060">
    <property type="entry name" value="HTH_AraC"/>
</dbReference>
<dbReference type="InterPro" id="IPR018062">
    <property type="entry name" value="HTH_AraC-typ_CS"/>
</dbReference>
<accession>A0AAP5JV09</accession>
<dbReference type="Proteomes" id="UP001259239">
    <property type="component" value="Unassembled WGS sequence"/>
</dbReference>
<dbReference type="Gene3D" id="1.10.10.60">
    <property type="entry name" value="Homeodomain-like"/>
    <property type="match status" value="2"/>
</dbReference>
<keyword evidence="7" id="KW-0804">Transcription</keyword>
<dbReference type="AlphaFoldDB" id="A0AAP5JV09"/>
<evidence type="ECO:0000256" key="7">
    <source>
        <dbReference type="ARBA" id="ARBA00023163"/>
    </source>
</evidence>
<evidence type="ECO:0000256" key="4">
    <source>
        <dbReference type="ARBA" id="ARBA00022729"/>
    </source>
</evidence>
<evidence type="ECO:0000256" key="6">
    <source>
        <dbReference type="ARBA" id="ARBA00023125"/>
    </source>
</evidence>
<dbReference type="EMBL" id="JARQGV010000004">
    <property type="protein sequence ID" value="MDT2252425.1"/>
    <property type="molecule type" value="Genomic_DNA"/>
</dbReference>
<dbReference type="InterPro" id="IPR009057">
    <property type="entry name" value="Homeodomain-like_sf"/>
</dbReference>
<comment type="subcellular location">
    <subcellularLocation>
        <location evidence="1">Cell envelope</location>
    </subcellularLocation>
</comment>